<dbReference type="Gene3D" id="4.10.860.120">
    <property type="entry name" value="RNA polymerase II, clamp domain"/>
    <property type="match status" value="2"/>
</dbReference>
<reference evidence="7" key="1">
    <citation type="journal article" date="2015" name="Nature">
        <title>Complex archaea that bridge the gap between prokaryotes and eukaryotes.</title>
        <authorList>
            <person name="Spang A."/>
            <person name="Saw J.H."/>
            <person name="Jorgensen S.L."/>
            <person name="Zaremba-Niedzwiedzka K."/>
            <person name="Martijn J."/>
            <person name="Lind A.E."/>
            <person name="van Eijk R."/>
            <person name="Schleper C."/>
            <person name="Guy L."/>
            <person name="Ettema T.J."/>
        </authorList>
    </citation>
    <scope>NUCLEOTIDE SEQUENCE</scope>
</reference>
<name>A0A0F8XLH5_9ZZZZ</name>
<dbReference type="InterPro" id="IPR044893">
    <property type="entry name" value="RNA_pol_Rpb1_clamp_domain"/>
</dbReference>
<dbReference type="InterPro" id="IPR006592">
    <property type="entry name" value="RNA_pol_N"/>
</dbReference>
<evidence type="ECO:0000256" key="5">
    <source>
        <dbReference type="ARBA" id="ARBA00023163"/>
    </source>
</evidence>
<evidence type="ECO:0000256" key="4">
    <source>
        <dbReference type="ARBA" id="ARBA00022695"/>
    </source>
</evidence>
<feature type="domain" description="RNA polymerase N-terminal" evidence="6">
    <location>
        <begin position="150"/>
        <end position="379"/>
    </location>
</feature>
<dbReference type="Gene3D" id="3.30.1490.180">
    <property type="entry name" value="RNA polymerase ii"/>
    <property type="match status" value="1"/>
</dbReference>
<keyword evidence="3" id="KW-0808">Transferase</keyword>
<evidence type="ECO:0000313" key="7">
    <source>
        <dbReference type="EMBL" id="KKK69808.1"/>
    </source>
</evidence>
<dbReference type="GO" id="GO:0003677">
    <property type="term" value="F:DNA binding"/>
    <property type="evidence" value="ECO:0007669"/>
    <property type="project" value="InterPro"/>
</dbReference>
<dbReference type="EMBL" id="LAZR01058475">
    <property type="protein sequence ID" value="KKK69808.1"/>
    <property type="molecule type" value="Genomic_DNA"/>
</dbReference>
<organism evidence="7">
    <name type="scientific">marine sediment metagenome</name>
    <dbReference type="NCBI Taxonomy" id="412755"/>
    <lineage>
        <taxon>unclassified sequences</taxon>
        <taxon>metagenomes</taxon>
        <taxon>ecological metagenomes</taxon>
    </lineage>
</organism>
<dbReference type="PANTHER" id="PTHR19376">
    <property type="entry name" value="DNA-DIRECTED RNA POLYMERASE"/>
    <property type="match status" value="1"/>
</dbReference>
<dbReference type="InterPro" id="IPR007080">
    <property type="entry name" value="RNA_pol_Rpb1_1"/>
</dbReference>
<dbReference type="PANTHER" id="PTHR19376:SF32">
    <property type="entry name" value="DNA-DIRECTED RNA POLYMERASE III SUBUNIT RPC1"/>
    <property type="match status" value="1"/>
</dbReference>
<comment type="caution">
    <text evidence="7">The sequence shown here is derived from an EMBL/GenBank/DDBJ whole genome shotgun (WGS) entry which is preliminary data.</text>
</comment>
<evidence type="ECO:0000256" key="3">
    <source>
        <dbReference type="ARBA" id="ARBA00022679"/>
    </source>
</evidence>
<sequence length="379" mass="42840">IDGYPVDGGLMDLRLGAIDPGVRCRTCGGRIKECLGHPGSIDLARPIIHLKYVPVIELSLRCFCQECGKLMLNDKDIIKNTPSQRIKKAKDSKKCPHCNTSQEKIRLDKPTTFYKGKIRLFPNEIREILVNIPDEELEKVGMCVKGFRPEWAILTGLLVPPVTVRPSIILESGERSEDDLTHKLSDIIRSNQRLWENLNAGAPEVIIEDLWDLLQFHITTFFDNTVARIPPARHRSGQPLKTITERIKGKEGRIRKNLAGKRVNYSGRTVISPDPSIEINEIGVPYEIAKVVTVAETVNDLNLDKLKELIKKGTEYPGANYVIRPDGKRKKITEDLKDEIISELTPGYKVERHLENGDIVLFNRHPSLHKGSLMAHYVK</sequence>
<proteinExistence type="predicted"/>
<dbReference type="InterPro" id="IPR045867">
    <property type="entry name" value="DNA-dir_RpoC_beta_prime"/>
</dbReference>
<dbReference type="AlphaFoldDB" id="A0A0F8XLH5"/>
<dbReference type="Gene3D" id="2.40.40.20">
    <property type="match status" value="1"/>
</dbReference>
<evidence type="ECO:0000259" key="6">
    <source>
        <dbReference type="SMART" id="SM00663"/>
    </source>
</evidence>
<dbReference type="InterPro" id="IPR000722">
    <property type="entry name" value="RNA_pol_asu"/>
</dbReference>
<evidence type="ECO:0000256" key="1">
    <source>
        <dbReference type="ARBA" id="ARBA00012418"/>
    </source>
</evidence>
<dbReference type="GO" id="GO:0003899">
    <property type="term" value="F:DNA-directed RNA polymerase activity"/>
    <property type="evidence" value="ECO:0007669"/>
    <property type="project" value="UniProtKB-EC"/>
</dbReference>
<dbReference type="EC" id="2.7.7.6" evidence="1"/>
<dbReference type="Pfam" id="PF00623">
    <property type="entry name" value="RNA_pol_Rpb1_2"/>
    <property type="match status" value="1"/>
</dbReference>
<keyword evidence="2" id="KW-0240">DNA-directed RNA polymerase</keyword>
<protein>
    <recommendedName>
        <fullName evidence="1">DNA-directed RNA polymerase</fullName>
        <ecNumber evidence="1">2.7.7.6</ecNumber>
    </recommendedName>
</protein>
<dbReference type="SMART" id="SM00663">
    <property type="entry name" value="RPOLA_N"/>
    <property type="match status" value="1"/>
</dbReference>
<keyword evidence="4" id="KW-0548">Nucleotidyltransferase</keyword>
<keyword evidence="5" id="KW-0804">Transcription</keyword>
<dbReference type="SUPFAM" id="SSF64484">
    <property type="entry name" value="beta and beta-prime subunits of DNA dependent RNA-polymerase"/>
    <property type="match status" value="1"/>
</dbReference>
<gene>
    <name evidence="7" type="ORF">LCGC14_2930330</name>
</gene>
<feature type="non-terminal residue" evidence="7">
    <location>
        <position position="1"/>
    </location>
</feature>
<dbReference type="Pfam" id="PF04997">
    <property type="entry name" value="RNA_pol_Rpb1_1"/>
    <property type="match status" value="1"/>
</dbReference>
<dbReference type="GO" id="GO:0006351">
    <property type="term" value="P:DNA-templated transcription"/>
    <property type="evidence" value="ECO:0007669"/>
    <property type="project" value="InterPro"/>
</dbReference>
<feature type="non-terminal residue" evidence="7">
    <location>
        <position position="379"/>
    </location>
</feature>
<dbReference type="GO" id="GO:0000428">
    <property type="term" value="C:DNA-directed RNA polymerase complex"/>
    <property type="evidence" value="ECO:0007669"/>
    <property type="project" value="UniProtKB-KW"/>
</dbReference>
<accession>A0A0F8XLH5</accession>
<evidence type="ECO:0000256" key="2">
    <source>
        <dbReference type="ARBA" id="ARBA00022478"/>
    </source>
</evidence>